<name>A0A365L8B2_9BACL</name>
<reference evidence="8 9" key="1">
    <citation type="submission" date="2018-06" db="EMBL/GenBank/DDBJ databases">
        <title>The draft genome sequences of strains SCU63 and S1.</title>
        <authorList>
            <person name="Gan L."/>
        </authorList>
    </citation>
    <scope>NUCLEOTIDE SEQUENCE [LARGE SCALE GENOMIC DNA]</scope>
    <source>
        <strain evidence="8 9">SCU63</strain>
    </source>
</reference>
<comment type="similarity">
    <text evidence="1">Belongs to the sigma-70 factor family. ECF subfamily.</text>
</comment>
<feature type="domain" description="RNA polymerase sigma-70 region 4" evidence="7">
    <location>
        <begin position="98"/>
        <end position="146"/>
    </location>
</feature>
<evidence type="ECO:0000256" key="3">
    <source>
        <dbReference type="ARBA" id="ARBA00023082"/>
    </source>
</evidence>
<dbReference type="SUPFAM" id="SSF88659">
    <property type="entry name" value="Sigma3 and sigma4 domains of RNA polymerase sigma factors"/>
    <property type="match status" value="1"/>
</dbReference>
<sequence>MALIEEYEDAIYRTAYVYVKNENDALDVAQETAARAFSRISSLKEPEYFKTWLIKITINASIDLLRSKKKIVQLQPEYHESIERQDENIPLSLTLRSLLDDLTEREKGIILLKYYHGHTFTEISTIMEMPAGSIKSVLYRALHKMRYQMKEEDIYEQ</sequence>
<keyword evidence="5" id="KW-0804">Transcription</keyword>
<dbReference type="PANTHER" id="PTHR43133">
    <property type="entry name" value="RNA POLYMERASE ECF-TYPE SIGMA FACTO"/>
    <property type="match status" value="1"/>
</dbReference>
<evidence type="ECO:0000313" key="9">
    <source>
        <dbReference type="Proteomes" id="UP000251002"/>
    </source>
</evidence>
<feature type="domain" description="RNA polymerase sigma-70 region 2" evidence="6">
    <location>
        <begin position="3"/>
        <end position="70"/>
    </location>
</feature>
<dbReference type="EMBL" id="QLZR01000001">
    <property type="protein sequence ID" value="RAZ81613.1"/>
    <property type="molecule type" value="Genomic_DNA"/>
</dbReference>
<keyword evidence="3" id="KW-0731">Sigma factor</keyword>
<dbReference type="InterPro" id="IPR039425">
    <property type="entry name" value="RNA_pol_sigma-70-like"/>
</dbReference>
<proteinExistence type="inferred from homology"/>
<dbReference type="Proteomes" id="UP000251002">
    <property type="component" value="Unassembled WGS sequence"/>
</dbReference>
<dbReference type="InterPro" id="IPR007630">
    <property type="entry name" value="RNA_pol_sigma70_r4"/>
</dbReference>
<dbReference type="AlphaFoldDB" id="A0A365L8B2"/>
<dbReference type="InterPro" id="IPR014284">
    <property type="entry name" value="RNA_pol_sigma-70_dom"/>
</dbReference>
<evidence type="ECO:0000256" key="5">
    <source>
        <dbReference type="ARBA" id="ARBA00023163"/>
    </source>
</evidence>
<evidence type="ECO:0000256" key="1">
    <source>
        <dbReference type="ARBA" id="ARBA00010641"/>
    </source>
</evidence>
<dbReference type="InterPro" id="IPR007627">
    <property type="entry name" value="RNA_pol_sigma70_r2"/>
</dbReference>
<dbReference type="GO" id="GO:0003677">
    <property type="term" value="F:DNA binding"/>
    <property type="evidence" value="ECO:0007669"/>
    <property type="project" value="UniProtKB-KW"/>
</dbReference>
<comment type="caution">
    <text evidence="8">The sequence shown here is derived from an EMBL/GenBank/DDBJ whole genome shotgun (WGS) entry which is preliminary data.</text>
</comment>
<dbReference type="InterPro" id="IPR013324">
    <property type="entry name" value="RNA_pol_sigma_r3/r4-like"/>
</dbReference>
<organism evidence="8 9">
    <name type="scientific">Planococcus halotolerans</name>
    <dbReference type="NCBI Taxonomy" id="2233542"/>
    <lineage>
        <taxon>Bacteria</taxon>
        <taxon>Bacillati</taxon>
        <taxon>Bacillota</taxon>
        <taxon>Bacilli</taxon>
        <taxon>Bacillales</taxon>
        <taxon>Caryophanaceae</taxon>
        <taxon>Planococcus</taxon>
    </lineage>
</organism>
<dbReference type="SUPFAM" id="SSF88946">
    <property type="entry name" value="Sigma2 domain of RNA polymerase sigma factors"/>
    <property type="match status" value="1"/>
</dbReference>
<dbReference type="Gene3D" id="1.10.10.10">
    <property type="entry name" value="Winged helix-like DNA-binding domain superfamily/Winged helix DNA-binding domain"/>
    <property type="match status" value="1"/>
</dbReference>
<protein>
    <submittedName>
        <fullName evidence="8">RNA polymerase</fullName>
    </submittedName>
</protein>
<keyword evidence="4" id="KW-0238">DNA-binding</keyword>
<dbReference type="GO" id="GO:0016987">
    <property type="term" value="F:sigma factor activity"/>
    <property type="evidence" value="ECO:0007669"/>
    <property type="project" value="UniProtKB-KW"/>
</dbReference>
<accession>A0A365L8B2</accession>
<dbReference type="Pfam" id="PF04542">
    <property type="entry name" value="Sigma70_r2"/>
    <property type="match status" value="1"/>
</dbReference>
<evidence type="ECO:0000313" key="8">
    <source>
        <dbReference type="EMBL" id="RAZ81613.1"/>
    </source>
</evidence>
<dbReference type="GO" id="GO:0006352">
    <property type="term" value="P:DNA-templated transcription initiation"/>
    <property type="evidence" value="ECO:0007669"/>
    <property type="project" value="InterPro"/>
</dbReference>
<evidence type="ECO:0000259" key="7">
    <source>
        <dbReference type="Pfam" id="PF04545"/>
    </source>
</evidence>
<gene>
    <name evidence="8" type="ORF">DP120_03555</name>
</gene>
<evidence type="ECO:0000256" key="2">
    <source>
        <dbReference type="ARBA" id="ARBA00023015"/>
    </source>
</evidence>
<dbReference type="CDD" id="cd06171">
    <property type="entry name" value="Sigma70_r4"/>
    <property type="match status" value="1"/>
</dbReference>
<dbReference type="Gene3D" id="1.10.1740.10">
    <property type="match status" value="1"/>
</dbReference>
<dbReference type="Pfam" id="PF04545">
    <property type="entry name" value="Sigma70_r4"/>
    <property type="match status" value="1"/>
</dbReference>
<dbReference type="InterPro" id="IPR036388">
    <property type="entry name" value="WH-like_DNA-bd_sf"/>
</dbReference>
<keyword evidence="9" id="KW-1185">Reference proteome</keyword>
<dbReference type="PANTHER" id="PTHR43133:SF60">
    <property type="entry name" value="RNA POLYMERASE SIGMA FACTOR SIGV"/>
    <property type="match status" value="1"/>
</dbReference>
<keyword evidence="2" id="KW-0805">Transcription regulation</keyword>
<evidence type="ECO:0000256" key="4">
    <source>
        <dbReference type="ARBA" id="ARBA00023125"/>
    </source>
</evidence>
<dbReference type="InterPro" id="IPR013325">
    <property type="entry name" value="RNA_pol_sigma_r2"/>
</dbReference>
<dbReference type="NCBIfam" id="TIGR02937">
    <property type="entry name" value="sigma70-ECF"/>
    <property type="match status" value="1"/>
</dbReference>
<evidence type="ECO:0000259" key="6">
    <source>
        <dbReference type="Pfam" id="PF04542"/>
    </source>
</evidence>